<evidence type="ECO:0000259" key="1">
    <source>
        <dbReference type="PROSITE" id="PS51272"/>
    </source>
</evidence>
<dbReference type="PANTHER" id="PTHR43308">
    <property type="entry name" value="OUTER MEMBRANE PROTEIN ALPHA-RELATED"/>
    <property type="match status" value="1"/>
</dbReference>
<accession>A0A3G3K032</accession>
<evidence type="ECO:0000313" key="3">
    <source>
        <dbReference type="Proteomes" id="UP000269097"/>
    </source>
</evidence>
<organism evidence="2 3">
    <name type="scientific">Cohnella candidum</name>
    <dbReference type="NCBI Taxonomy" id="2674991"/>
    <lineage>
        <taxon>Bacteria</taxon>
        <taxon>Bacillati</taxon>
        <taxon>Bacillota</taxon>
        <taxon>Bacilli</taxon>
        <taxon>Bacillales</taxon>
        <taxon>Paenibacillaceae</taxon>
        <taxon>Cohnella</taxon>
    </lineage>
</organism>
<dbReference type="GO" id="GO:0004222">
    <property type="term" value="F:metalloendopeptidase activity"/>
    <property type="evidence" value="ECO:0007669"/>
    <property type="project" value="InterPro"/>
</dbReference>
<keyword evidence="3" id="KW-1185">Reference proteome</keyword>
<dbReference type="InterPro" id="IPR008006">
    <property type="entry name" value="Peptidase_M26_N_dom"/>
</dbReference>
<dbReference type="Gene3D" id="2.160.20.110">
    <property type="match status" value="1"/>
</dbReference>
<evidence type="ECO:0000313" key="2">
    <source>
        <dbReference type="EMBL" id="AYQ73099.1"/>
    </source>
</evidence>
<dbReference type="EMBL" id="CP033433">
    <property type="protein sequence ID" value="AYQ73099.1"/>
    <property type="molecule type" value="Genomic_DNA"/>
</dbReference>
<feature type="domain" description="SLH" evidence="1">
    <location>
        <begin position="961"/>
        <end position="1024"/>
    </location>
</feature>
<dbReference type="Pfam" id="PF00395">
    <property type="entry name" value="SLH"/>
    <property type="match status" value="3"/>
</dbReference>
<protein>
    <recommendedName>
        <fullName evidence="1">SLH domain-containing protein</fullName>
    </recommendedName>
</protein>
<dbReference type="Pfam" id="PF05342">
    <property type="entry name" value="Peptidase_M26_N"/>
    <property type="match status" value="1"/>
</dbReference>
<dbReference type="KEGG" id="coh:EAV92_11300"/>
<gene>
    <name evidence="2" type="ORF">EAV92_11300</name>
</gene>
<dbReference type="PROSITE" id="PS51272">
    <property type="entry name" value="SLH"/>
    <property type="match status" value="3"/>
</dbReference>
<reference evidence="2 3" key="1">
    <citation type="submission" date="2018-10" db="EMBL/GenBank/DDBJ databases">
        <title>Genome Sequence of Cohnella sp.</title>
        <authorList>
            <person name="Srinivasan S."/>
            <person name="Kim M.K."/>
        </authorList>
    </citation>
    <scope>NUCLEOTIDE SEQUENCE [LARGE SCALE GENOMIC DNA]</scope>
    <source>
        <strain evidence="2 3">18JY8-7</strain>
    </source>
</reference>
<dbReference type="PANTHER" id="PTHR43308:SF5">
    <property type="entry name" value="S-LAYER PROTEIN _ PEPTIDOGLYCAN ENDO-BETA-N-ACETYLGLUCOSAMINIDASE"/>
    <property type="match status" value="1"/>
</dbReference>
<dbReference type="GO" id="GO:0016020">
    <property type="term" value="C:membrane"/>
    <property type="evidence" value="ECO:0007669"/>
    <property type="project" value="InterPro"/>
</dbReference>
<dbReference type="InterPro" id="IPR051465">
    <property type="entry name" value="Cell_Envelope_Struct_Comp"/>
</dbReference>
<dbReference type="InterPro" id="IPR001119">
    <property type="entry name" value="SLH_dom"/>
</dbReference>
<sequence length="1095" mass="114654">MTRMKKRGSLWLKWALSLMLVAAWIGNLGIRTAEAAVPAFPGTGSGTAADPYVITTVNGLDWTRNTLSATPKPYFKLGADIDLAGLEWTPIAPDYSGYFNGTLDGNGYTIKNLTIAHNTATLTGLFGQLNGATIMNLNLSNVNVSGSQTGGLAGIMTFNTTVTNVRVTGSVSGTGLTGLLSGAAYYGTKISYAYVTGNSTTSASTAGGVVGELRHTSVIENTDVNATIGNAGYYGGVVAGEQYNGGTIRNVRAIGDLTGIKNQNKSAGSYGGLMGRADQYGIVTNSFASVSGMPSIGGGLCGTGVTVPAVTYSYWDTDVSGITANCTGTGAAGKTTVEMKTASTFADWDSSAWLLEDGQYPKPIFLPAVLIDSSATAATGSGTVQVRDFSANGSPLVESKWATGDLTGNKAAGLAAFRTGGTSFTGTFDVPGPGTYTVYLKNADGGESMKAFTVRSAALAGLTVKEGSGSDIPVSYNVAMATYSAFTSTSVSSVKLFPVTLDPTAAVTVKDENGTTLSGNKSTGYTDPNVHDGKNRYTLKVTSGTAVNTYYLEVYKISQLAISLTASPTAPASSVEVTSNVYGDSNGVSEMRWAAGDKTVSDFSNPAFGNDFTSQMTVTDGVYEAKFTVTANGTYSVYVQDNYGAAYVQTIAISNIQNVNGDTPSTTPSTNDESTGFRVIVNGQPQDRIATGSTRKENGQTVLTATVDTSKLSAQLAKESDKPVVIIPVTQSVDKVTAVLTGEAVKALENKNAVLEVQTPVGTYKLPASEVFIDKISDQLGEPPALTEIVVHVDIAKSDDSKVKLLESRTDETGFEVVVPPVDFTVTATYNGKTVNLDKFSAYVEREIPLPEGVDPSKITTAIVLDADGTTRHVPTYVTKRDGRYYAVVNSLTNSTYSLVWHPVAFKDLSGHWAQEAVNDMGSRMVVSGVNETSFGPDQAITRAEFAAIMVRALGLPETGGKVTFSDVSSDSWYAGAVGKAEEYGLLHGYRDGTFRPNNTITRQEAIYVLVQALKLTGWTAAEGSNSAALLSGFTDAAKVESWAKQAIAEAVQSGLVVGANEKIKPKNGITRAETAALVQRLLKTAKLIDNGTDQ</sequence>
<name>A0A3G3K032_9BACL</name>
<feature type="domain" description="SLH" evidence="1">
    <location>
        <begin position="1031"/>
        <end position="1093"/>
    </location>
</feature>
<dbReference type="AlphaFoldDB" id="A0A3G3K032"/>
<dbReference type="Proteomes" id="UP000269097">
    <property type="component" value="Chromosome"/>
</dbReference>
<proteinExistence type="predicted"/>
<dbReference type="GO" id="GO:0008270">
    <property type="term" value="F:zinc ion binding"/>
    <property type="evidence" value="ECO:0007669"/>
    <property type="project" value="InterPro"/>
</dbReference>
<feature type="domain" description="SLH" evidence="1">
    <location>
        <begin position="901"/>
        <end position="960"/>
    </location>
</feature>